<feature type="transmembrane region" description="Helical" evidence="1">
    <location>
        <begin position="396"/>
        <end position="414"/>
    </location>
</feature>
<evidence type="ECO:0000313" key="3">
    <source>
        <dbReference type="Proteomes" id="UP000034036"/>
    </source>
</evidence>
<name>A0A0G1CGK9_9BACT</name>
<organism evidence="2 3">
    <name type="scientific">Candidatus Giovannonibacteria bacterium GW2011_GWF2_42_19</name>
    <dbReference type="NCBI Taxonomy" id="1618659"/>
    <lineage>
        <taxon>Bacteria</taxon>
        <taxon>Candidatus Giovannoniibacteriota</taxon>
    </lineage>
</organism>
<gene>
    <name evidence="2" type="ORF">UV11_C0005G0022</name>
</gene>
<dbReference type="Proteomes" id="UP000034036">
    <property type="component" value="Unassembled WGS sequence"/>
</dbReference>
<keyword evidence="1" id="KW-0812">Transmembrane</keyword>
<proteinExistence type="predicted"/>
<evidence type="ECO:0000313" key="2">
    <source>
        <dbReference type="EMBL" id="KKS48703.1"/>
    </source>
</evidence>
<accession>A0A0G1CGK9</accession>
<dbReference type="AlphaFoldDB" id="A0A0G1CGK9"/>
<dbReference type="STRING" id="1618659.UV11_C0005G0022"/>
<dbReference type="InterPro" id="IPR025060">
    <property type="entry name" value="DUF3999"/>
</dbReference>
<reference evidence="2 3" key="1">
    <citation type="journal article" date="2015" name="Nature">
        <title>rRNA introns, odd ribosomes, and small enigmatic genomes across a large radiation of phyla.</title>
        <authorList>
            <person name="Brown C.T."/>
            <person name="Hug L.A."/>
            <person name="Thomas B.C."/>
            <person name="Sharon I."/>
            <person name="Castelle C.J."/>
            <person name="Singh A."/>
            <person name="Wilkins M.J."/>
            <person name="Williams K.H."/>
            <person name="Banfield J.F."/>
        </authorList>
    </citation>
    <scope>NUCLEOTIDE SEQUENCE [LARGE SCALE GENOMIC DNA]</scope>
</reference>
<dbReference type="Pfam" id="PF13163">
    <property type="entry name" value="DUF3999"/>
    <property type="match status" value="1"/>
</dbReference>
<comment type="caution">
    <text evidence="2">The sequence shown here is derived from an EMBL/GenBank/DDBJ whole genome shotgun (WGS) entry which is preliminary data.</text>
</comment>
<evidence type="ECO:0000256" key="1">
    <source>
        <dbReference type="SAM" id="Phobius"/>
    </source>
</evidence>
<sequence length="435" mass="48584">MNIKKNLKYIFLSTVFLGTAVYADFNLLDWEYRSKIIGGANTEKGFVTLELPSSLFSYLKSDLSDLRVVNQEGEVPYMVAVEKGESSVQSIPSRIFNLSFGGDTTSFVLDTGSKGELHNSVTIQTSSENFRRIVEIEGSGDQLAWRTLNPQGQVFDYTVRDIKSVAVRDTTVYYPEGAFRYLRISIFDRGEAPLKISGASVSRQVSLAAREISYTPSVAVSQNAEDRTTEVVLDLGAKGIPHRKIAVETSSENFNRAVQISESDDKNNWRAIGYAYIFSVNTPKFTGLNLEFSYPESNDRYLKLSILNRDDKPIEISGAKIIGLVRRILFNFDPSKEYFIYLGNPDAKRPQYDIESISQYVDFNLINQVSASLVEKNSSFKEKTPPLPPLSERSPYVLPTVLGIAVAILAFLLLRLVTKLKKSSPEEPPPSNLSV</sequence>
<keyword evidence="1" id="KW-1133">Transmembrane helix</keyword>
<dbReference type="EMBL" id="LCDF01000005">
    <property type="protein sequence ID" value="KKS48703.1"/>
    <property type="molecule type" value="Genomic_DNA"/>
</dbReference>
<protein>
    <submittedName>
        <fullName evidence="2">Uncharacterized protein</fullName>
    </submittedName>
</protein>
<keyword evidence="1" id="KW-0472">Membrane</keyword>